<comment type="caution">
    <text evidence="5">The sequence shown here is derived from an EMBL/GenBank/DDBJ whole genome shotgun (WGS) entry which is preliminary data.</text>
</comment>
<dbReference type="InterPro" id="IPR045063">
    <property type="entry name" value="Dynamin_N"/>
</dbReference>
<dbReference type="AlphaFoldDB" id="A0A423WIT7"/>
<dbReference type="Gene3D" id="3.40.50.300">
    <property type="entry name" value="P-loop containing nucleotide triphosphate hydrolases"/>
    <property type="match status" value="1"/>
</dbReference>
<dbReference type="InterPro" id="IPR020850">
    <property type="entry name" value="GED_dom"/>
</dbReference>
<dbReference type="GO" id="GO:0016559">
    <property type="term" value="P:peroxisome fission"/>
    <property type="evidence" value="ECO:0007669"/>
    <property type="project" value="TreeGrafter"/>
</dbReference>
<dbReference type="GO" id="GO:0000266">
    <property type="term" value="P:mitochondrial fission"/>
    <property type="evidence" value="ECO:0007669"/>
    <property type="project" value="TreeGrafter"/>
</dbReference>
<dbReference type="GO" id="GO:0016020">
    <property type="term" value="C:membrane"/>
    <property type="evidence" value="ECO:0007669"/>
    <property type="project" value="TreeGrafter"/>
</dbReference>
<organism evidence="5 6">
    <name type="scientific">Cytospora chrysosperma</name>
    <name type="common">Cytospora canker fungus</name>
    <name type="synonym">Sphaeria chrysosperma</name>
    <dbReference type="NCBI Taxonomy" id="252740"/>
    <lineage>
        <taxon>Eukaryota</taxon>
        <taxon>Fungi</taxon>
        <taxon>Dikarya</taxon>
        <taxon>Ascomycota</taxon>
        <taxon>Pezizomycotina</taxon>
        <taxon>Sordariomycetes</taxon>
        <taxon>Sordariomycetidae</taxon>
        <taxon>Diaporthales</taxon>
        <taxon>Cytosporaceae</taxon>
        <taxon>Cytospora</taxon>
    </lineage>
</organism>
<dbReference type="Pfam" id="PF02212">
    <property type="entry name" value="GED"/>
    <property type="match status" value="1"/>
</dbReference>
<name>A0A423WIT7_CYTCH</name>
<keyword evidence="6" id="KW-1185">Reference proteome</keyword>
<protein>
    <recommendedName>
        <fullName evidence="7">GED domain-containing protein</fullName>
    </recommendedName>
</protein>
<dbReference type="GO" id="GO:0005874">
    <property type="term" value="C:microtubule"/>
    <property type="evidence" value="ECO:0007669"/>
    <property type="project" value="TreeGrafter"/>
</dbReference>
<evidence type="ECO:0000259" key="3">
    <source>
        <dbReference type="PROSITE" id="PS51388"/>
    </source>
</evidence>
<dbReference type="GO" id="GO:0003924">
    <property type="term" value="F:GTPase activity"/>
    <property type="evidence" value="ECO:0007669"/>
    <property type="project" value="InterPro"/>
</dbReference>
<dbReference type="SMART" id="SM00053">
    <property type="entry name" value="DYNc"/>
    <property type="match status" value="1"/>
</dbReference>
<dbReference type="FunFam" id="3.40.50.300:FF:001425">
    <property type="entry name" value="Dynamin GTPase, putative"/>
    <property type="match status" value="1"/>
</dbReference>
<dbReference type="GO" id="GO:0048312">
    <property type="term" value="P:intracellular distribution of mitochondria"/>
    <property type="evidence" value="ECO:0007669"/>
    <property type="project" value="TreeGrafter"/>
</dbReference>
<dbReference type="STRING" id="252740.A0A423WIT7"/>
<evidence type="ECO:0000313" key="6">
    <source>
        <dbReference type="Proteomes" id="UP000284375"/>
    </source>
</evidence>
<dbReference type="PROSITE" id="PS51718">
    <property type="entry name" value="G_DYNAMIN_2"/>
    <property type="match status" value="1"/>
</dbReference>
<evidence type="ECO:0000259" key="4">
    <source>
        <dbReference type="PROSITE" id="PS51718"/>
    </source>
</evidence>
<reference evidence="5 6" key="1">
    <citation type="submission" date="2015-09" db="EMBL/GenBank/DDBJ databases">
        <title>Host preference determinants of Valsa canker pathogens revealed by comparative genomics.</title>
        <authorList>
            <person name="Yin Z."/>
            <person name="Huang L."/>
        </authorList>
    </citation>
    <scope>NUCLEOTIDE SEQUENCE [LARGE SCALE GENOMIC DNA]</scope>
    <source>
        <strain evidence="5 6">YSFL</strain>
    </source>
</reference>
<keyword evidence="1" id="KW-0547">Nucleotide-binding</keyword>
<dbReference type="Pfam" id="PF00350">
    <property type="entry name" value="Dynamin_N"/>
    <property type="match status" value="1"/>
</dbReference>
<dbReference type="GO" id="GO:0005525">
    <property type="term" value="F:GTP binding"/>
    <property type="evidence" value="ECO:0007669"/>
    <property type="project" value="InterPro"/>
</dbReference>
<dbReference type="EMBL" id="LJZO01000003">
    <property type="protein sequence ID" value="ROW03228.1"/>
    <property type="molecule type" value="Genomic_DNA"/>
</dbReference>
<dbReference type="PRINTS" id="PR00195">
    <property type="entry name" value="DYNAMIN"/>
</dbReference>
<proteinExistence type="predicted"/>
<dbReference type="InterPro" id="IPR022812">
    <property type="entry name" value="Dynamin"/>
</dbReference>
<dbReference type="GO" id="GO:0006897">
    <property type="term" value="P:endocytosis"/>
    <property type="evidence" value="ECO:0007669"/>
    <property type="project" value="TreeGrafter"/>
</dbReference>
<keyword evidence="2" id="KW-0342">GTP-binding</keyword>
<evidence type="ECO:0000313" key="5">
    <source>
        <dbReference type="EMBL" id="ROW03228.1"/>
    </source>
</evidence>
<dbReference type="Proteomes" id="UP000284375">
    <property type="component" value="Unassembled WGS sequence"/>
</dbReference>
<dbReference type="InterPro" id="IPR027417">
    <property type="entry name" value="P-loop_NTPase"/>
</dbReference>
<feature type="domain" description="Dynamin-type G" evidence="4">
    <location>
        <begin position="52"/>
        <end position="337"/>
    </location>
</feature>
<gene>
    <name evidence="5" type="ORF">VSDG_01582</name>
</gene>
<sequence length="721" mass="80385">MAINDIQGDTPKMAPDPAHQLIPKTANFIQSENHRDLLDIVDKLRSRGVSHYVDLPQIIVCGSQSSGKSSTLESLSGISFPTAEGLCTRFATELILRRGSKTEISVHINPGAGRSEEDRMALASFAPKTSDRGNIGKIIESAKSVMGLSGEGAKVFSADVLRIELVSPDQPNLTIVDLPGLFGASDKNQSDEDSEMVQDLVTSYMKQRRSIILAVVAADNAFANQPVTKFARDIDPSGTRTLGLLTKPDKVDKGSDSERYYVELAQNRNVRLTLGWHVLRNKGFDTLDDTPEQRDKREKAFFAESAWSELDPRHLGAENLRGRLREVLWNQIRRGLPGVKSDVQTGIQDCQVRLAQLGSARDGRREKQKYLLHISTRLTKLIRAGIDGVYAHRFFESYPGQQDAFERRIRANVQKILAEYSAEMIADGHALEIVEDDLKPERKSAYVYRANYLQTVKIAMEECRGRELPVTYNPLVVGDLFGRQCKPWQAISQNLVELIHEAAAVTFSKLLSEICDVNTKGRLMKGMIQPALYNLRRKLKETVAELLEPHLSIHPITYNESLADSVQVTQADRHKRKFDATALACCGVTTDTATNVPCDKTKLQHLLTSLLKVTEPNPREYAASLCADVAAAYYKVALKKYVDDVSVNAVETCLIQQLPDVFSPEVVWDLEDDQIDHLGAEDDRTMKDRADLQEKLRVLEDGLKELDAFTARPDSSTRLSV</sequence>
<dbReference type="GO" id="GO:0005739">
    <property type="term" value="C:mitochondrion"/>
    <property type="evidence" value="ECO:0007669"/>
    <property type="project" value="TreeGrafter"/>
</dbReference>
<accession>A0A423WIT7</accession>
<dbReference type="GO" id="GO:0008017">
    <property type="term" value="F:microtubule binding"/>
    <property type="evidence" value="ECO:0007669"/>
    <property type="project" value="TreeGrafter"/>
</dbReference>
<dbReference type="PANTHER" id="PTHR11566:SF149">
    <property type="entry name" value="GTPASE, PUTATIVE (AFU_ORTHOLOGUE AFUA_6G11890)-RELATED"/>
    <property type="match status" value="1"/>
</dbReference>
<dbReference type="OrthoDB" id="415706at2759"/>
<evidence type="ECO:0008006" key="7">
    <source>
        <dbReference type="Google" id="ProtNLM"/>
    </source>
</evidence>
<evidence type="ECO:0000256" key="2">
    <source>
        <dbReference type="ARBA" id="ARBA00023134"/>
    </source>
</evidence>
<dbReference type="Pfam" id="PF01031">
    <property type="entry name" value="Dynamin_M"/>
    <property type="match status" value="1"/>
</dbReference>
<dbReference type="InterPro" id="IPR003130">
    <property type="entry name" value="GED"/>
</dbReference>
<dbReference type="InterPro" id="IPR030381">
    <property type="entry name" value="G_DYNAMIN_dom"/>
</dbReference>
<dbReference type="SUPFAM" id="SSF52540">
    <property type="entry name" value="P-loop containing nucleoside triphosphate hydrolases"/>
    <property type="match status" value="1"/>
</dbReference>
<feature type="domain" description="GED" evidence="3">
    <location>
        <begin position="623"/>
        <end position="714"/>
    </location>
</feature>
<evidence type="ECO:0000256" key="1">
    <source>
        <dbReference type="ARBA" id="ARBA00022741"/>
    </source>
</evidence>
<dbReference type="PANTHER" id="PTHR11566">
    <property type="entry name" value="DYNAMIN"/>
    <property type="match status" value="1"/>
</dbReference>
<dbReference type="InterPro" id="IPR000375">
    <property type="entry name" value="Dynamin_stalk"/>
</dbReference>
<dbReference type="CDD" id="cd08771">
    <property type="entry name" value="DLP_1"/>
    <property type="match status" value="1"/>
</dbReference>
<dbReference type="InterPro" id="IPR001401">
    <property type="entry name" value="Dynamin_GTPase"/>
</dbReference>
<dbReference type="PROSITE" id="PS51388">
    <property type="entry name" value="GED"/>
    <property type="match status" value="1"/>
</dbReference>